<evidence type="ECO:0000256" key="2">
    <source>
        <dbReference type="ARBA" id="ARBA00023015"/>
    </source>
</evidence>
<keyword evidence="2" id="KW-0805">Transcription regulation</keyword>
<dbReference type="PROSITE" id="PS51755">
    <property type="entry name" value="OMPR_PHOB"/>
    <property type="match status" value="1"/>
</dbReference>
<dbReference type="SMART" id="SM01043">
    <property type="entry name" value="BTAD"/>
    <property type="match status" value="1"/>
</dbReference>
<dbReference type="SUPFAM" id="SSF48452">
    <property type="entry name" value="TPR-like"/>
    <property type="match status" value="1"/>
</dbReference>
<accession>A0ABQ3YAR4</accession>
<comment type="caution">
    <text evidence="7">The sequence shown here is derived from an EMBL/GenBank/DDBJ whole genome shotgun (WGS) entry which is preliminary data.</text>
</comment>
<dbReference type="Pfam" id="PF03704">
    <property type="entry name" value="BTAD"/>
    <property type="match status" value="1"/>
</dbReference>
<evidence type="ECO:0000313" key="8">
    <source>
        <dbReference type="Proteomes" id="UP000609879"/>
    </source>
</evidence>
<dbReference type="InterPro" id="IPR011990">
    <property type="entry name" value="TPR-like_helical_dom_sf"/>
</dbReference>
<dbReference type="Gene3D" id="1.25.40.10">
    <property type="entry name" value="Tetratricopeptide repeat domain"/>
    <property type="match status" value="1"/>
</dbReference>
<dbReference type="InterPro" id="IPR001867">
    <property type="entry name" value="OmpR/PhoB-type_DNA-bd"/>
</dbReference>
<name>A0ABQ3YAR4_9ACTN</name>
<evidence type="ECO:0000259" key="6">
    <source>
        <dbReference type="PROSITE" id="PS51755"/>
    </source>
</evidence>
<feature type="domain" description="OmpR/PhoB-type" evidence="6">
    <location>
        <begin position="1"/>
        <end position="97"/>
    </location>
</feature>
<evidence type="ECO:0000313" key="7">
    <source>
        <dbReference type="EMBL" id="GID77094.1"/>
    </source>
</evidence>
<dbReference type="SUPFAM" id="SSF46894">
    <property type="entry name" value="C-terminal effector domain of the bipartite response regulators"/>
    <property type="match status" value="1"/>
</dbReference>
<dbReference type="InterPro" id="IPR016032">
    <property type="entry name" value="Sig_transdc_resp-reg_C-effctor"/>
</dbReference>
<dbReference type="PANTHER" id="PTHR35807:SF1">
    <property type="entry name" value="TRANSCRIPTIONAL REGULATOR REDD"/>
    <property type="match status" value="1"/>
</dbReference>
<evidence type="ECO:0000256" key="5">
    <source>
        <dbReference type="PROSITE-ProRule" id="PRU01091"/>
    </source>
</evidence>
<comment type="similarity">
    <text evidence="1">Belongs to the AfsR/DnrI/RedD regulatory family.</text>
</comment>
<dbReference type="InterPro" id="IPR005158">
    <property type="entry name" value="BTAD"/>
</dbReference>
<dbReference type="Gene3D" id="1.10.10.10">
    <property type="entry name" value="Winged helix-like DNA-binding domain superfamily/Winged helix DNA-binding domain"/>
    <property type="match status" value="1"/>
</dbReference>
<dbReference type="InterPro" id="IPR051677">
    <property type="entry name" value="AfsR-DnrI-RedD_regulator"/>
</dbReference>
<dbReference type="PANTHER" id="PTHR35807">
    <property type="entry name" value="TRANSCRIPTIONAL REGULATOR REDD-RELATED"/>
    <property type="match status" value="1"/>
</dbReference>
<keyword evidence="3 5" id="KW-0238">DNA-binding</keyword>
<sequence>MDVMLFGHVCVEVRGRSVDLGPPAQRALLGLLALYAPAAAPYGTIVATLWPDDPPRSARATVQKYVQRLRAALGPECPPRQRGHVLRTCGDTYALTIGRERVDVSRFRARFAHVAALRAARDPAYEAALADVIDHADDPVALDVPLLGASPRVLAVKAEQAKLVDWYADLRIAAGRADEVVGLVREQAALRPLDEDSQARLIAVYRQIGCRSAAVDVYLRARRHLSDILGLDPGPELEDAYRSVLAPVSAAGLTARA</sequence>
<keyword evidence="8" id="KW-1185">Reference proteome</keyword>
<organism evidence="7 8">
    <name type="scientific">Paractinoplanes deccanensis</name>
    <dbReference type="NCBI Taxonomy" id="113561"/>
    <lineage>
        <taxon>Bacteria</taxon>
        <taxon>Bacillati</taxon>
        <taxon>Actinomycetota</taxon>
        <taxon>Actinomycetes</taxon>
        <taxon>Micromonosporales</taxon>
        <taxon>Micromonosporaceae</taxon>
        <taxon>Paractinoplanes</taxon>
    </lineage>
</organism>
<proteinExistence type="inferred from homology"/>
<dbReference type="SMART" id="SM00862">
    <property type="entry name" value="Trans_reg_C"/>
    <property type="match status" value="1"/>
</dbReference>
<keyword evidence="4" id="KW-0804">Transcription</keyword>
<evidence type="ECO:0000256" key="3">
    <source>
        <dbReference type="ARBA" id="ARBA00023125"/>
    </source>
</evidence>
<evidence type="ECO:0000256" key="4">
    <source>
        <dbReference type="ARBA" id="ARBA00023163"/>
    </source>
</evidence>
<gene>
    <name evidence="7" type="ORF">Ade02nite_57350</name>
</gene>
<reference evidence="7 8" key="1">
    <citation type="submission" date="2021-01" db="EMBL/GenBank/DDBJ databases">
        <title>Whole genome shotgun sequence of Actinoplanes deccanensis NBRC 13994.</title>
        <authorList>
            <person name="Komaki H."/>
            <person name="Tamura T."/>
        </authorList>
    </citation>
    <scope>NUCLEOTIDE SEQUENCE [LARGE SCALE GENOMIC DNA]</scope>
    <source>
        <strain evidence="7 8">NBRC 13994</strain>
    </source>
</reference>
<protein>
    <recommendedName>
        <fullName evidence="6">OmpR/PhoB-type domain-containing protein</fullName>
    </recommendedName>
</protein>
<dbReference type="EMBL" id="BOMI01000114">
    <property type="protein sequence ID" value="GID77094.1"/>
    <property type="molecule type" value="Genomic_DNA"/>
</dbReference>
<evidence type="ECO:0000256" key="1">
    <source>
        <dbReference type="ARBA" id="ARBA00005820"/>
    </source>
</evidence>
<dbReference type="InterPro" id="IPR036388">
    <property type="entry name" value="WH-like_DNA-bd_sf"/>
</dbReference>
<dbReference type="Proteomes" id="UP000609879">
    <property type="component" value="Unassembled WGS sequence"/>
</dbReference>
<feature type="DNA-binding region" description="OmpR/PhoB-type" evidence="5">
    <location>
        <begin position="1"/>
        <end position="97"/>
    </location>
</feature>